<gene>
    <name evidence="2" type="ORF">THAOC_10255</name>
</gene>
<sequence length="145" mass="16374">MVSRRSEKIACRPPQRHYPPGGRRVRRSCRGIGRAVFSRSGFPRPATYCPFAMLAQMWLQLREFRVKSAHCSPARAMSKTSKPLGRLILKRPRGAWQREASDVNCDDTRPDDLDSGEDDPAALAGLEEEDSQLIADAFQKDETRT</sequence>
<organism evidence="2 3">
    <name type="scientific">Thalassiosira oceanica</name>
    <name type="common">Marine diatom</name>
    <dbReference type="NCBI Taxonomy" id="159749"/>
    <lineage>
        <taxon>Eukaryota</taxon>
        <taxon>Sar</taxon>
        <taxon>Stramenopiles</taxon>
        <taxon>Ochrophyta</taxon>
        <taxon>Bacillariophyta</taxon>
        <taxon>Coscinodiscophyceae</taxon>
        <taxon>Thalassiosirophycidae</taxon>
        <taxon>Thalassiosirales</taxon>
        <taxon>Thalassiosiraceae</taxon>
        <taxon>Thalassiosira</taxon>
    </lineage>
</organism>
<name>K0SUD0_THAOC</name>
<evidence type="ECO:0000256" key="1">
    <source>
        <dbReference type="SAM" id="MobiDB-lite"/>
    </source>
</evidence>
<dbReference type="EMBL" id="AGNL01011170">
    <property type="protein sequence ID" value="EJK68554.1"/>
    <property type="molecule type" value="Genomic_DNA"/>
</dbReference>
<comment type="caution">
    <text evidence="2">The sequence shown here is derived from an EMBL/GenBank/DDBJ whole genome shotgun (WGS) entry which is preliminary data.</text>
</comment>
<feature type="compositionally biased region" description="Basic and acidic residues" evidence="1">
    <location>
        <begin position="1"/>
        <end position="10"/>
    </location>
</feature>
<keyword evidence="3" id="KW-1185">Reference proteome</keyword>
<evidence type="ECO:0000313" key="3">
    <source>
        <dbReference type="Proteomes" id="UP000266841"/>
    </source>
</evidence>
<feature type="region of interest" description="Disordered" evidence="1">
    <location>
        <begin position="72"/>
        <end position="126"/>
    </location>
</feature>
<evidence type="ECO:0000313" key="2">
    <source>
        <dbReference type="EMBL" id="EJK68554.1"/>
    </source>
</evidence>
<feature type="compositionally biased region" description="Acidic residues" evidence="1">
    <location>
        <begin position="113"/>
        <end position="126"/>
    </location>
</feature>
<feature type="region of interest" description="Disordered" evidence="1">
    <location>
        <begin position="1"/>
        <end position="25"/>
    </location>
</feature>
<dbReference type="Proteomes" id="UP000266841">
    <property type="component" value="Unassembled WGS sequence"/>
</dbReference>
<dbReference type="AlphaFoldDB" id="K0SUD0"/>
<protein>
    <submittedName>
        <fullName evidence="2">Uncharacterized protein</fullName>
    </submittedName>
</protein>
<reference evidence="2 3" key="1">
    <citation type="journal article" date="2012" name="Genome Biol.">
        <title>Genome and low-iron response of an oceanic diatom adapted to chronic iron limitation.</title>
        <authorList>
            <person name="Lommer M."/>
            <person name="Specht M."/>
            <person name="Roy A.S."/>
            <person name="Kraemer L."/>
            <person name="Andreson R."/>
            <person name="Gutowska M.A."/>
            <person name="Wolf J."/>
            <person name="Bergner S.V."/>
            <person name="Schilhabel M.B."/>
            <person name="Klostermeier U.C."/>
            <person name="Beiko R.G."/>
            <person name="Rosenstiel P."/>
            <person name="Hippler M."/>
            <person name="Laroche J."/>
        </authorList>
    </citation>
    <scope>NUCLEOTIDE SEQUENCE [LARGE SCALE GENOMIC DNA]</scope>
    <source>
        <strain evidence="2 3">CCMP1005</strain>
    </source>
</reference>
<proteinExistence type="predicted"/>
<accession>K0SUD0</accession>